<evidence type="ECO:0000259" key="10">
    <source>
        <dbReference type="Pfam" id="PF05572"/>
    </source>
</evidence>
<keyword evidence="4" id="KW-0732">Signal</keyword>
<evidence type="ECO:0000256" key="6">
    <source>
        <dbReference type="ARBA" id="ARBA00022833"/>
    </source>
</evidence>
<keyword evidence="2" id="KW-0645">Protease</keyword>
<feature type="domain" description="Peptidase M43 pregnancy-associated plasma-A" evidence="10">
    <location>
        <begin position="161"/>
        <end position="275"/>
    </location>
</feature>
<dbReference type="PANTHER" id="PTHR47466:SF1">
    <property type="entry name" value="METALLOPROTEASE MEP1 (AFU_ORTHOLOGUE AFUA_1G07730)-RELATED"/>
    <property type="match status" value="1"/>
</dbReference>
<dbReference type="GO" id="GO:0046872">
    <property type="term" value="F:metal ion binding"/>
    <property type="evidence" value="ECO:0007669"/>
    <property type="project" value="UniProtKB-KW"/>
</dbReference>
<dbReference type="InterPro" id="IPR024079">
    <property type="entry name" value="MetalloPept_cat_dom_sf"/>
</dbReference>
<dbReference type="Gene3D" id="3.40.390.10">
    <property type="entry name" value="Collagenase (Catalytic Domain)"/>
    <property type="match status" value="1"/>
</dbReference>
<proteinExistence type="inferred from homology"/>
<dbReference type="PANTHER" id="PTHR47466">
    <property type="match status" value="1"/>
</dbReference>
<organism evidence="11 12">
    <name type="scientific">Polyangium jinanense</name>
    <dbReference type="NCBI Taxonomy" id="2829994"/>
    <lineage>
        <taxon>Bacteria</taxon>
        <taxon>Pseudomonadati</taxon>
        <taxon>Myxococcota</taxon>
        <taxon>Polyangia</taxon>
        <taxon>Polyangiales</taxon>
        <taxon>Polyangiaceae</taxon>
        <taxon>Polyangium</taxon>
    </lineage>
</organism>
<reference evidence="11 12" key="1">
    <citation type="submission" date="2021-04" db="EMBL/GenBank/DDBJ databases">
        <title>Genome analysis of Polyangium sp.</title>
        <authorList>
            <person name="Li Y."/>
            <person name="Wang J."/>
        </authorList>
    </citation>
    <scope>NUCLEOTIDE SEQUENCE [LARGE SCALE GENOMIC DNA]</scope>
    <source>
        <strain evidence="11 12">SDU14</strain>
    </source>
</reference>
<sequence>MGAGCAVEAPDGAEGNIDDNFIDPATLPGRACGVKNLPADELLRVEAEFEQIKVVRPANAFTGPVTIPVYFHVINKGTGVANGDVPQSQIDSQIAVLNAAYASAGFKFQLMSVDRTTNATWYTMAPDTTTETNAKTALRKGGANALNIYTANPGGGLLGWATFPSWYSGAPSDDGVVLLYSSVPGGTSTPYNEGDTGTHEVGHWLGLYHTFQGGCASPGDSVSDTPPEASAASGCPTNRDTCSGGGLDPIKNFMDYTDDACMNTFSAGQITRMQSQWDTYRASGSPPPPPPPPPPSGTCAHDKCVAGAALASNCDSVVQTVCATDAYCCTTTWDSQCVEEVYTIGGSDACYKGSCAHNVCTSGTKLTKGCDSLGIVTAVCNNDAYCCSTSWDSVCVGKVESVAGYSCN</sequence>
<comment type="similarity">
    <text evidence="1">Belongs to the peptidase M43B family.</text>
</comment>
<evidence type="ECO:0000256" key="5">
    <source>
        <dbReference type="ARBA" id="ARBA00022801"/>
    </source>
</evidence>
<evidence type="ECO:0000256" key="7">
    <source>
        <dbReference type="ARBA" id="ARBA00023049"/>
    </source>
</evidence>
<gene>
    <name evidence="11" type="ORF">KEG57_49280</name>
</gene>
<evidence type="ECO:0000313" key="12">
    <source>
        <dbReference type="Proteomes" id="UP001151081"/>
    </source>
</evidence>
<dbReference type="CDD" id="cd04275">
    <property type="entry name" value="ZnMc_pappalysin_like"/>
    <property type="match status" value="1"/>
</dbReference>
<dbReference type="SUPFAM" id="SSF55486">
    <property type="entry name" value="Metalloproteases ('zincins'), catalytic domain"/>
    <property type="match status" value="1"/>
</dbReference>
<evidence type="ECO:0000256" key="3">
    <source>
        <dbReference type="ARBA" id="ARBA00022723"/>
    </source>
</evidence>
<dbReference type="Pfam" id="PF05572">
    <property type="entry name" value="Peptidase_M43"/>
    <property type="match status" value="1"/>
</dbReference>
<keyword evidence="5" id="KW-0378">Hydrolase</keyword>
<comment type="caution">
    <text evidence="11">The sequence shown here is derived from an EMBL/GenBank/DDBJ whole genome shotgun (WGS) entry which is preliminary data.</text>
</comment>
<evidence type="ECO:0000256" key="1">
    <source>
        <dbReference type="ARBA" id="ARBA00008721"/>
    </source>
</evidence>
<dbReference type="GO" id="GO:0006508">
    <property type="term" value="P:proteolysis"/>
    <property type="evidence" value="ECO:0007669"/>
    <property type="project" value="UniProtKB-KW"/>
</dbReference>
<dbReference type="EMBL" id="JAGTJJ010000076">
    <property type="protein sequence ID" value="MDC3988558.1"/>
    <property type="molecule type" value="Genomic_DNA"/>
</dbReference>
<evidence type="ECO:0000313" key="11">
    <source>
        <dbReference type="EMBL" id="MDC3988558.1"/>
    </source>
</evidence>
<keyword evidence="8" id="KW-1015">Disulfide bond</keyword>
<accession>A0A9X3XGA1</accession>
<feature type="region of interest" description="Disordered" evidence="9">
    <location>
        <begin position="217"/>
        <end position="238"/>
    </location>
</feature>
<keyword evidence="12" id="KW-1185">Reference proteome</keyword>
<evidence type="ECO:0000256" key="9">
    <source>
        <dbReference type="SAM" id="MobiDB-lite"/>
    </source>
</evidence>
<dbReference type="Proteomes" id="UP001151081">
    <property type="component" value="Unassembled WGS sequence"/>
</dbReference>
<name>A0A9X3XGA1_9BACT</name>
<keyword evidence="3" id="KW-0479">Metal-binding</keyword>
<dbReference type="AlphaFoldDB" id="A0A9X3XGA1"/>
<dbReference type="GO" id="GO:0008237">
    <property type="term" value="F:metallopeptidase activity"/>
    <property type="evidence" value="ECO:0007669"/>
    <property type="project" value="UniProtKB-KW"/>
</dbReference>
<protein>
    <submittedName>
        <fullName evidence="11">Zinc metalloprotease</fullName>
    </submittedName>
</protein>
<keyword evidence="7 11" id="KW-0482">Metalloprotease</keyword>
<keyword evidence="6" id="KW-0862">Zinc</keyword>
<evidence type="ECO:0000256" key="4">
    <source>
        <dbReference type="ARBA" id="ARBA00022729"/>
    </source>
</evidence>
<evidence type="ECO:0000256" key="2">
    <source>
        <dbReference type="ARBA" id="ARBA00022670"/>
    </source>
</evidence>
<dbReference type="InterPro" id="IPR008754">
    <property type="entry name" value="Peptidase_M43"/>
</dbReference>
<evidence type="ECO:0000256" key="8">
    <source>
        <dbReference type="ARBA" id="ARBA00023157"/>
    </source>
</evidence>